<dbReference type="SUPFAM" id="SSF54001">
    <property type="entry name" value="Cysteine proteinases"/>
    <property type="match status" value="1"/>
</dbReference>
<feature type="domain" description="NlpC/P60" evidence="5">
    <location>
        <begin position="151"/>
        <end position="275"/>
    </location>
</feature>
<protein>
    <submittedName>
        <fullName evidence="6">NlpC/P60 family protein</fullName>
    </submittedName>
</protein>
<evidence type="ECO:0000313" key="7">
    <source>
        <dbReference type="Proteomes" id="UP000199093"/>
    </source>
</evidence>
<dbReference type="Gene3D" id="3.90.1720.10">
    <property type="entry name" value="endopeptidase domain like (from Nostoc punctiforme)"/>
    <property type="match status" value="1"/>
</dbReference>
<dbReference type="InterPro" id="IPR000064">
    <property type="entry name" value="NLP_P60_dom"/>
</dbReference>
<keyword evidence="7" id="KW-1185">Reference proteome</keyword>
<evidence type="ECO:0000256" key="1">
    <source>
        <dbReference type="ARBA" id="ARBA00007074"/>
    </source>
</evidence>
<evidence type="ECO:0000256" key="4">
    <source>
        <dbReference type="ARBA" id="ARBA00022807"/>
    </source>
</evidence>
<dbReference type="Proteomes" id="UP000199093">
    <property type="component" value="Unassembled WGS sequence"/>
</dbReference>
<comment type="similarity">
    <text evidence="1">Belongs to the peptidase C40 family.</text>
</comment>
<dbReference type="AlphaFoldDB" id="A0A1G8HWN4"/>
<dbReference type="Pfam" id="PF00877">
    <property type="entry name" value="NLPC_P60"/>
    <property type="match status" value="1"/>
</dbReference>
<dbReference type="PROSITE" id="PS51935">
    <property type="entry name" value="NLPC_P60"/>
    <property type="match status" value="1"/>
</dbReference>
<dbReference type="Pfam" id="PF18348">
    <property type="entry name" value="SH3_16"/>
    <property type="match status" value="1"/>
</dbReference>
<sequence length="278" mass="29398">MTDRRLLPANGRVAAAHLRDQVTAPRYEQGQPASLGTAVADLLRAPEGARDRQLLHGAALTVYDRHQGFAFVRAEADGYVGYVAEAALAPPCEATHRVSSRATHAYRDPDLKSPDLLLLSLGARVRVTARQDRFCQTQAGWVPEGHLAPLETPETDPVAVAQRLLGTPYLWGGNSALGIDCSGLVQAALLACGLPCPGDSDQQEAALGQTLPAGSAPERGDLLFWKGHVALVADPQTLLHANAFHMAVAREPLAPALSRIETTGGGAVTRHARLTGVL</sequence>
<name>A0A1G8HWN4_9RHOB</name>
<evidence type="ECO:0000256" key="2">
    <source>
        <dbReference type="ARBA" id="ARBA00022670"/>
    </source>
</evidence>
<dbReference type="InterPro" id="IPR041382">
    <property type="entry name" value="SH3_16"/>
</dbReference>
<dbReference type="GO" id="GO:0006508">
    <property type="term" value="P:proteolysis"/>
    <property type="evidence" value="ECO:0007669"/>
    <property type="project" value="UniProtKB-KW"/>
</dbReference>
<proteinExistence type="inferred from homology"/>
<dbReference type="PANTHER" id="PTHR47359">
    <property type="entry name" value="PEPTIDOGLYCAN DL-ENDOPEPTIDASE CWLO"/>
    <property type="match status" value="1"/>
</dbReference>
<dbReference type="OrthoDB" id="9813368at2"/>
<dbReference type="InterPro" id="IPR038765">
    <property type="entry name" value="Papain-like_cys_pep_sf"/>
</dbReference>
<keyword evidence="2" id="KW-0645">Protease</keyword>
<dbReference type="RefSeq" id="WP_089842000.1">
    <property type="nucleotide sequence ID" value="NZ_FNEJ01000001.1"/>
</dbReference>
<keyword evidence="4" id="KW-0788">Thiol protease</keyword>
<dbReference type="PANTHER" id="PTHR47359:SF3">
    <property type="entry name" value="NLP_P60 DOMAIN-CONTAINING PROTEIN-RELATED"/>
    <property type="match status" value="1"/>
</dbReference>
<organism evidence="6 7">
    <name type="scientific">Salipiger marinus</name>
    <dbReference type="NCBI Taxonomy" id="555512"/>
    <lineage>
        <taxon>Bacteria</taxon>
        <taxon>Pseudomonadati</taxon>
        <taxon>Pseudomonadota</taxon>
        <taxon>Alphaproteobacteria</taxon>
        <taxon>Rhodobacterales</taxon>
        <taxon>Roseobacteraceae</taxon>
        <taxon>Salipiger</taxon>
    </lineage>
</organism>
<dbReference type="STRING" id="555512.SAMN04487993_100187"/>
<dbReference type="GO" id="GO:0008234">
    <property type="term" value="F:cysteine-type peptidase activity"/>
    <property type="evidence" value="ECO:0007669"/>
    <property type="project" value="UniProtKB-KW"/>
</dbReference>
<dbReference type="InterPro" id="IPR051794">
    <property type="entry name" value="PG_Endopeptidase_C40"/>
</dbReference>
<reference evidence="6 7" key="1">
    <citation type="submission" date="2016-10" db="EMBL/GenBank/DDBJ databases">
        <authorList>
            <person name="de Groot N.N."/>
        </authorList>
    </citation>
    <scope>NUCLEOTIDE SEQUENCE [LARGE SCALE GENOMIC DNA]</scope>
    <source>
        <strain evidence="6 7">DSM 26424</strain>
    </source>
</reference>
<dbReference type="EMBL" id="FNEJ01000001">
    <property type="protein sequence ID" value="SDI11043.1"/>
    <property type="molecule type" value="Genomic_DNA"/>
</dbReference>
<gene>
    <name evidence="6" type="ORF">SAMN04487993_100187</name>
</gene>
<keyword evidence="3" id="KW-0378">Hydrolase</keyword>
<evidence type="ECO:0000256" key="3">
    <source>
        <dbReference type="ARBA" id="ARBA00022801"/>
    </source>
</evidence>
<accession>A0A1G8HWN4</accession>
<evidence type="ECO:0000259" key="5">
    <source>
        <dbReference type="PROSITE" id="PS51935"/>
    </source>
</evidence>
<evidence type="ECO:0000313" key="6">
    <source>
        <dbReference type="EMBL" id="SDI11043.1"/>
    </source>
</evidence>